<dbReference type="EMBL" id="LT607750">
    <property type="protein sequence ID" value="SCG39681.1"/>
    <property type="molecule type" value="Genomic_DNA"/>
</dbReference>
<protein>
    <submittedName>
        <fullName evidence="1">Uncharacterized protein</fullName>
    </submittedName>
</protein>
<evidence type="ECO:0000313" key="1">
    <source>
        <dbReference type="EMBL" id="SCG39681.1"/>
    </source>
</evidence>
<accession>A0A1C5H2N5</accession>
<reference evidence="1 2" key="1">
    <citation type="submission" date="2016-06" db="EMBL/GenBank/DDBJ databases">
        <authorList>
            <person name="Kjaerup R.B."/>
            <person name="Dalgaard T.S."/>
            <person name="Juul-Madsen H.R."/>
        </authorList>
    </citation>
    <scope>NUCLEOTIDE SEQUENCE [LARGE SCALE GENOMIC DNA]</scope>
    <source>
        <strain evidence="1 2">DSM 43904</strain>
    </source>
</reference>
<organism evidence="1 2">
    <name type="scientific">Micromonospora echinaurantiaca</name>
    <dbReference type="NCBI Taxonomy" id="47857"/>
    <lineage>
        <taxon>Bacteria</taxon>
        <taxon>Bacillati</taxon>
        <taxon>Actinomycetota</taxon>
        <taxon>Actinomycetes</taxon>
        <taxon>Micromonosporales</taxon>
        <taxon>Micromonosporaceae</taxon>
        <taxon>Micromonospora</taxon>
    </lineage>
</organism>
<keyword evidence="2" id="KW-1185">Reference proteome</keyword>
<proteinExistence type="predicted"/>
<dbReference type="RefSeq" id="WP_088992503.1">
    <property type="nucleotide sequence ID" value="NZ_LT607750.1"/>
</dbReference>
<sequence>MSKKSRYIGPSMKGPYRGVPEQADRLTLITEWHNFVPERPVLVQAGETIWIEDHRLAEHRRPQYHLMVKRNSGQLDSYPGELYR</sequence>
<gene>
    <name evidence="1" type="ORF">GA0070609_0757</name>
</gene>
<dbReference type="AlphaFoldDB" id="A0A1C5H2N5"/>
<name>A0A1C5H2N5_9ACTN</name>
<dbReference type="Proteomes" id="UP000198217">
    <property type="component" value="Chromosome I"/>
</dbReference>
<evidence type="ECO:0000313" key="2">
    <source>
        <dbReference type="Proteomes" id="UP000198217"/>
    </source>
</evidence>